<evidence type="ECO:0000313" key="4">
    <source>
        <dbReference type="EMBL" id="EMD94528.1"/>
    </source>
</evidence>
<name>M2V3D0_COCH5</name>
<dbReference type="PRINTS" id="PR00081">
    <property type="entry name" value="GDHRDH"/>
</dbReference>
<reference evidence="4 5" key="1">
    <citation type="journal article" date="2012" name="PLoS Pathog.">
        <title>Diverse lifestyles and strategies of plant pathogenesis encoded in the genomes of eighteen Dothideomycetes fungi.</title>
        <authorList>
            <person name="Ohm R.A."/>
            <person name="Feau N."/>
            <person name="Henrissat B."/>
            <person name="Schoch C.L."/>
            <person name="Horwitz B.A."/>
            <person name="Barry K.W."/>
            <person name="Condon B.J."/>
            <person name="Copeland A.C."/>
            <person name="Dhillon B."/>
            <person name="Glaser F."/>
            <person name="Hesse C.N."/>
            <person name="Kosti I."/>
            <person name="LaButti K."/>
            <person name="Lindquist E.A."/>
            <person name="Lucas S."/>
            <person name="Salamov A.A."/>
            <person name="Bradshaw R.E."/>
            <person name="Ciuffetti L."/>
            <person name="Hamelin R.C."/>
            <person name="Kema G.H.J."/>
            <person name="Lawrence C."/>
            <person name="Scott J.A."/>
            <person name="Spatafora J.W."/>
            <person name="Turgeon B.G."/>
            <person name="de Wit P.J.G.M."/>
            <person name="Zhong S."/>
            <person name="Goodwin S.B."/>
            <person name="Grigoriev I.V."/>
        </authorList>
    </citation>
    <scope>NUCLEOTIDE SEQUENCE [LARGE SCALE GENOMIC DNA]</scope>
    <source>
        <strain evidence="5">C5 / ATCC 48332 / race O</strain>
    </source>
</reference>
<dbReference type="SUPFAM" id="SSF51735">
    <property type="entry name" value="NAD(P)-binding Rossmann-fold domains"/>
    <property type="match status" value="1"/>
</dbReference>
<organism evidence="4 5">
    <name type="scientific">Cochliobolus heterostrophus (strain C5 / ATCC 48332 / race O)</name>
    <name type="common">Southern corn leaf blight fungus</name>
    <name type="synonym">Bipolaris maydis</name>
    <dbReference type="NCBI Taxonomy" id="701091"/>
    <lineage>
        <taxon>Eukaryota</taxon>
        <taxon>Fungi</taxon>
        <taxon>Dikarya</taxon>
        <taxon>Ascomycota</taxon>
        <taxon>Pezizomycotina</taxon>
        <taxon>Dothideomycetes</taxon>
        <taxon>Pleosporomycetidae</taxon>
        <taxon>Pleosporales</taxon>
        <taxon>Pleosporineae</taxon>
        <taxon>Pleosporaceae</taxon>
        <taxon>Bipolaris</taxon>
    </lineage>
</organism>
<evidence type="ECO:0000256" key="1">
    <source>
        <dbReference type="ARBA" id="ARBA00006484"/>
    </source>
</evidence>
<dbReference type="InterPro" id="IPR002347">
    <property type="entry name" value="SDR_fam"/>
</dbReference>
<dbReference type="AlphaFoldDB" id="M2V3D0"/>
<dbReference type="eggNOG" id="KOG1201">
    <property type="taxonomic scope" value="Eukaryota"/>
</dbReference>
<evidence type="ECO:0000256" key="2">
    <source>
        <dbReference type="ARBA" id="ARBA00023002"/>
    </source>
</evidence>
<proteinExistence type="inferred from homology"/>
<evidence type="ECO:0000313" key="5">
    <source>
        <dbReference type="Proteomes" id="UP000016936"/>
    </source>
</evidence>
<dbReference type="EMBL" id="KB445572">
    <property type="protein sequence ID" value="EMD94528.1"/>
    <property type="molecule type" value="Genomic_DNA"/>
</dbReference>
<gene>
    <name evidence="4" type="ORF">COCHEDRAFT_1153802</name>
</gene>
<evidence type="ECO:0000256" key="3">
    <source>
        <dbReference type="RuleBase" id="RU000363"/>
    </source>
</evidence>
<dbReference type="Pfam" id="PF00106">
    <property type="entry name" value="adh_short"/>
    <property type="match status" value="1"/>
</dbReference>
<comment type="similarity">
    <text evidence="1 3">Belongs to the short-chain dehydrogenases/reductases (SDR) family.</text>
</comment>
<reference evidence="5" key="2">
    <citation type="journal article" date="2013" name="PLoS Genet.">
        <title>Comparative genome structure, secondary metabolite, and effector coding capacity across Cochliobolus pathogens.</title>
        <authorList>
            <person name="Condon B.J."/>
            <person name="Leng Y."/>
            <person name="Wu D."/>
            <person name="Bushley K.E."/>
            <person name="Ohm R.A."/>
            <person name="Otillar R."/>
            <person name="Martin J."/>
            <person name="Schackwitz W."/>
            <person name="Grimwood J."/>
            <person name="MohdZainudin N."/>
            <person name="Xue C."/>
            <person name="Wang R."/>
            <person name="Manning V.A."/>
            <person name="Dhillon B."/>
            <person name="Tu Z.J."/>
            <person name="Steffenson B.J."/>
            <person name="Salamov A."/>
            <person name="Sun H."/>
            <person name="Lowry S."/>
            <person name="LaButti K."/>
            <person name="Han J."/>
            <person name="Copeland A."/>
            <person name="Lindquist E."/>
            <person name="Barry K."/>
            <person name="Schmutz J."/>
            <person name="Baker S.E."/>
            <person name="Ciuffetti L.M."/>
            <person name="Grigoriev I.V."/>
            <person name="Zhong S."/>
            <person name="Turgeon B.G."/>
        </authorList>
    </citation>
    <scope>NUCLEOTIDE SEQUENCE [LARGE SCALE GENOMIC DNA]</scope>
    <source>
        <strain evidence="5">C5 / ATCC 48332 / race O</strain>
    </source>
</reference>
<dbReference type="HOGENOM" id="CLU_010194_5_2_1"/>
<dbReference type="GO" id="GO:0016616">
    <property type="term" value="F:oxidoreductase activity, acting on the CH-OH group of donors, NAD or NADP as acceptor"/>
    <property type="evidence" value="ECO:0007669"/>
    <property type="project" value="TreeGrafter"/>
</dbReference>
<sequence length="315" mass="34686">MNNWIVFEPAYVEPTLRGLELFINCVFKPLITAPLLSILLYSLKDTGKYAEETMIFSRLINKHSLMWTLSFLTTVGIIRKANPLEIAVVTRGCNRIGRAIAEALTRHRICVAVLNVQAPPKAFKSNSLLTYFRCDISSPIAIAETADKIRNSLGHPSILVNNAGIVHSAHTILRTLSKFLSRIFDTNILSHWRLIQQFVLDMVAKNKGHIVSVASIASYLTSAANVDYATTKAAALAFHEGLTTSGVKTTIVHPSWVRTPAVKEGVLSSGQDAKILEDFLLPEEVAEFIIRQIISRRGAHIFIPSFGAPISGLRG</sequence>
<keyword evidence="2" id="KW-0560">Oxidoreductase</keyword>
<dbReference type="Gene3D" id="3.40.50.720">
    <property type="entry name" value="NAD(P)-binding Rossmann-like Domain"/>
    <property type="match status" value="1"/>
</dbReference>
<dbReference type="PRINTS" id="PR00080">
    <property type="entry name" value="SDRFAMILY"/>
</dbReference>
<dbReference type="PANTHER" id="PTHR24322">
    <property type="entry name" value="PKSB"/>
    <property type="match status" value="1"/>
</dbReference>
<accession>M2V3D0</accession>
<dbReference type="OMA" id="WIVFEPA"/>
<keyword evidence="5" id="KW-1185">Reference proteome</keyword>
<dbReference type="InterPro" id="IPR036291">
    <property type="entry name" value="NAD(P)-bd_dom_sf"/>
</dbReference>
<dbReference type="OrthoDB" id="10253736at2759"/>
<protein>
    <submittedName>
        <fullName evidence="4">Uncharacterized protein</fullName>
    </submittedName>
</protein>
<dbReference type="PANTHER" id="PTHR24322:SF736">
    <property type="entry name" value="RETINOL DEHYDROGENASE 10"/>
    <property type="match status" value="1"/>
</dbReference>
<dbReference type="Proteomes" id="UP000016936">
    <property type="component" value="Unassembled WGS sequence"/>
</dbReference>